<dbReference type="Proteomes" id="UP000663193">
    <property type="component" value="Chromosome 21"/>
</dbReference>
<dbReference type="OrthoDB" id="506498at2759"/>
<proteinExistence type="predicted"/>
<reference evidence="2" key="1">
    <citation type="journal article" date="2021" name="BMC Genomics">
        <title>Chromosome-level genome assembly and manually-curated proteome of model necrotroph Parastagonospora nodorum Sn15 reveals a genome-wide trove of candidate effector homologs, and redundancy of virulence-related functions within an accessory chromosome.</title>
        <authorList>
            <person name="Bertazzoni S."/>
            <person name="Jones D.A.B."/>
            <person name="Phan H.T."/>
            <person name="Tan K.-C."/>
            <person name="Hane J.K."/>
        </authorList>
    </citation>
    <scope>NUCLEOTIDE SEQUENCE [LARGE SCALE GENOMIC DNA]</scope>
    <source>
        <strain evidence="2">SN15 / ATCC MYA-4574 / FGSC 10173)</strain>
    </source>
</reference>
<dbReference type="PANTHER" id="PTHR43591">
    <property type="entry name" value="METHYLTRANSFERASE"/>
    <property type="match status" value="1"/>
</dbReference>
<dbReference type="Gene3D" id="3.40.50.150">
    <property type="entry name" value="Vaccinia Virus protein VP39"/>
    <property type="match status" value="1"/>
</dbReference>
<protein>
    <recommendedName>
        <fullName evidence="3">Methyltransferase domain-containing protein</fullName>
    </recommendedName>
</protein>
<dbReference type="AlphaFoldDB" id="A0A7U2NQH6"/>
<dbReference type="SUPFAM" id="SSF53335">
    <property type="entry name" value="S-adenosyl-L-methionine-dependent methyltransferases"/>
    <property type="match status" value="1"/>
</dbReference>
<evidence type="ECO:0008006" key="3">
    <source>
        <dbReference type="Google" id="ProtNLM"/>
    </source>
</evidence>
<evidence type="ECO:0000313" key="1">
    <source>
        <dbReference type="EMBL" id="QRD06750.1"/>
    </source>
</evidence>
<sequence length="302" mass="34609">MGDDFAMVSIHGRVFQKISVDEKIYCVPVANDDREEDRLTAQHDIFQRLLGDSFVSSTIRLRDPNSVLDCGYGGGDWCVQFAETFEDCKVTAIDIFPMGLPDQPDNLELFSYNLNDRLNDPEVFETRPYDLIHSRFVSPGIKKNRWASYIRDMRVLLRPGGWVQVAEYHLHIQSNSGRLTERSAVYRWWQGYARSMTDLQRDPRVAPRLQELVAAAGLRDVQTDYKRLPIGGWHPDPTQAGIGRDAICVVGDLLESLGLWPFTAYLGWTAAQFDFLIQEVRLELQDTELNLYLPIHIVCGRR</sequence>
<dbReference type="CDD" id="cd02440">
    <property type="entry name" value="AdoMet_MTases"/>
    <property type="match status" value="1"/>
</dbReference>
<keyword evidence="2" id="KW-1185">Reference proteome</keyword>
<organism evidence="1 2">
    <name type="scientific">Phaeosphaeria nodorum (strain SN15 / ATCC MYA-4574 / FGSC 10173)</name>
    <name type="common">Glume blotch fungus</name>
    <name type="synonym">Parastagonospora nodorum</name>
    <dbReference type="NCBI Taxonomy" id="321614"/>
    <lineage>
        <taxon>Eukaryota</taxon>
        <taxon>Fungi</taxon>
        <taxon>Dikarya</taxon>
        <taxon>Ascomycota</taxon>
        <taxon>Pezizomycotina</taxon>
        <taxon>Dothideomycetes</taxon>
        <taxon>Pleosporomycetidae</taxon>
        <taxon>Pleosporales</taxon>
        <taxon>Pleosporineae</taxon>
        <taxon>Phaeosphaeriaceae</taxon>
        <taxon>Parastagonospora</taxon>
    </lineage>
</organism>
<gene>
    <name evidence="1" type="ORF">JI435_136520</name>
</gene>
<dbReference type="VEuPathDB" id="FungiDB:JI435_136520"/>
<dbReference type="InterPro" id="IPR029063">
    <property type="entry name" value="SAM-dependent_MTases_sf"/>
</dbReference>
<dbReference type="PANTHER" id="PTHR43591:SF24">
    <property type="entry name" value="2-METHOXY-6-POLYPRENYL-1,4-BENZOQUINOL METHYLASE, MITOCHONDRIAL"/>
    <property type="match status" value="1"/>
</dbReference>
<evidence type="ECO:0000313" key="2">
    <source>
        <dbReference type="Proteomes" id="UP000663193"/>
    </source>
</evidence>
<dbReference type="Pfam" id="PF13489">
    <property type="entry name" value="Methyltransf_23"/>
    <property type="match status" value="1"/>
</dbReference>
<dbReference type="EMBL" id="CP069043">
    <property type="protein sequence ID" value="QRD06750.1"/>
    <property type="molecule type" value="Genomic_DNA"/>
</dbReference>
<accession>A0A7U2NQH6</accession>
<name>A0A7U2NQH6_PHANO</name>